<protein>
    <submittedName>
        <fullName evidence="2">DNA-binding transcriptional regulator, FrmR family</fullName>
    </submittedName>
</protein>
<dbReference type="EMBL" id="FOOC01000002">
    <property type="protein sequence ID" value="SFF34722.1"/>
    <property type="molecule type" value="Genomic_DNA"/>
</dbReference>
<comment type="similarity">
    <text evidence="1">Belongs to the FrmR/RcnR family.</text>
</comment>
<dbReference type="Gene3D" id="1.20.58.1000">
    <property type="entry name" value="Metal-sensitive repressor, helix protomer"/>
    <property type="match status" value="1"/>
</dbReference>
<keyword evidence="2" id="KW-0238">DNA-binding</keyword>
<reference evidence="2 3" key="1">
    <citation type="submission" date="2016-10" db="EMBL/GenBank/DDBJ databases">
        <authorList>
            <person name="de Groot N.N."/>
        </authorList>
    </citation>
    <scope>NUCLEOTIDE SEQUENCE [LARGE SCALE GENOMIC DNA]</scope>
    <source>
        <strain evidence="2 3">DSM 23609</strain>
    </source>
</reference>
<evidence type="ECO:0000256" key="1">
    <source>
        <dbReference type="ARBA" id="ARBA00005260"/>
    </source>
</evidence>
<proteinExistence type="inferred from homology"/>
<gene>
    <name evidence="2" type="ORF">SAMN04488120_102335</name>
</gene>
<dbReference type="GO" id="GO:0003677">
    <property type="term" value="F:DNA binding"/>
    <property type="evidence" value="ECO:0007669"/>
    <property type="project" value="UniProtKB-KW"/>
</dbReference>
<dbReference type="STRING" id="1076937.SAMN04488120_102335"/>
<evidence type="ECO:0000313" key="3">
    <source>
        <dbReference type="Proteomes" id="UP000199771"/>
    </source>
</evidence>
<sequence>MKAAALNPAANPRQALIARLRRIEGQLRGIQNMIEREESCEQVLQQMAAARKALERAFFATVACAYEAEACSEHANEKIIRKLHSVSDLLVKYG</sequence>
<name>A0A1I2HXV6_9GAMM</name>
<dbReference type="Proteomes" id="UP000199771">
    <property type="component" value="Unassembled WGS sequence"/>
</dbReference>
<dbReference type="GO" id="GO:0046872">
    <property type="term" value="F:metal ion binding"/>
    <property type="evidence" value="ECO:0007669"/>
    <property type="project" value="InterPro"/>
</dbReference>
<dbReference type="InterPro" id="IPR038390">
    <property type="entry name" value="Metal_Tscrpt_repr_sf"/>
</dbReference>
<dbReference type="OrthoDB" id="9806052at2"/>
<dbReference type="AlphaFoldDB" id="A0A1I2HXV6"/>
<accession>A0A1I2HXV6</accession>
<dbReference type="GO" id="GO:0045892">
    <property type="term" value="P:negative regulation of DNA-templated transcription"/>
    <property type="evidence" value="ECO:0007669"/>
    <property type="project" value="UniProtKB-ARBA"/>
</dbReference>
<dbReference type="CDD" id="cd10148">
    <property type="entry name" value="CsoR-like_DUF156"/>
    <property type="match status" value="1"/>
</dbReference>
<dbReference type="Pfam" id="PF02583">
    <property type="entry name" value="Trns_repr_metal"/>
    <property type="match status" value="1"/>
</dbReference>
<evidence type="ECO:0000313" key="2">
    <source>
        <dbReference type="EMBL" id="SFF34722.1"/>
    </source>
</evidence>
<dbReference type="PANTHER" id="PTHR33677">
    <property type="entry name" value="TRANSCRIPTIONAL REPRESSOR FRMR-RELATED"/>
    <property type="match status" value="1"/>
</dbReference>
<organism evidence="2 3">
    <name type="scientific">Fontimonas thermophila</name>
    <dbReference type="NCBI Taxonomy" id="1076937"/>
    <lineage>
        <taxon>Bacteria</taxon>
        <taxon>Pseudomonadati</taxon>
        <taxon>Pseudomonadota</taxon>
        <taxon>Gammaproteobacteria</taxon>
        <taxon>Nevskiales</taxon>
        <taxon>Nevskiaceae</taxon>
        <taxon>Fontimonas</taxon>
    </lineage>
</organism>
<keyword evidence="3" id="KW-1185">Reference proteome</keyword>
<dbReference type="PANTHER" id="PTHR33677:SF5">
    <property type="entry name" value="TRANSCRIPTIONAL REPRESSOR FRMR"/>
    <property type="match status" value="1"/>
</dbReference>
<dbReference type="InterPro" id="IPR003735">
    <property type="entry name" value="Metal_Tscrpt_repr"/>
</dbReference>